<organism evidence="2 3">
    <name type="scientific">Streptomyces scabichelini</name>
    <dbReference type="NCBI Taxonomy" id="2711217"/>
    <lineage>
        <taxon>Bacteria</taxon>
        <taxon>Bacillati</taxon>
        <taxon>Actinomycetota</taxon>
        <taxon>Actinomycetes</taxon>
        <taxon>Kitasatosporales</taxon>
        <taxon>Streptomycetaceae</taxon>
        <taxon>Streptomyces</taxon>
    </lineage>
</organism>
<gene>
    <name evidence="2" type="ORF">G5C60_44970</name>
</gene>
<comment type="caution">
    <text evidence="2">The sequence shown here is derived from an EMBL/GenBank/DDBJ whole genome shotgun (WGS) entry which is preliminary data.</text>
</comment>
<evidence type="ECO:0000313" key="2">
    <source>
        <dbReference type="EMBL" id="NGO14563.1"/>
    </source>
</evidence>
<accession>A0A6G4VLB5</accession>
<dbReference type="AlphaFoldDB" id="A0A6G4VLB5"/>
<name>A0A6G4VLB5_9ACTN</name>
<feature type="compositionally biased region" description="Low complexity" evidence="1">
    <location>
        <begin position="107"/>
        <end position="123"/>
    </location>
</feature>
<keyword evidence="3" id="KW-1185">Reference proteome</keyword>
<dbReference type="EMBL" id="JAAKZY010000270">
    <property type="protein sequence ID" value="NGO14563.1"/>
    <property type="molecule type" value="Genomic_DNA"/>
</dbReference>
<sequence>MIELRAEPGSRAGRSGRIGLLLGLVLLVTAHLAGVVHGASFSGPHVSTVAAAWAAHGEHHEEKGDAVTPSPGHEHGADDHLDHAADRPRADLDDAVAELSHDGLPNRPGTADPAAGRAAGRPPWDVPDPPGGRSALSLHCVWRQ</sequence>
<dbReference type="Proteomes" id="UP000472335">
    <property type="component" value="Unassembled WGS sequence"/>
</dbReference>
<feature type="region of interest" description="Disordered" evidence="1">
    <location>
        <begin position="53"/>
        <end position="137"/>
    </location>
</feature>
<dbReference type="RefSeq" id="WP_165269060.1">
    <property type="nucleotide sequence ID" value="NZ_JAAKZY010000270.1"/>
</dbReference>
<feature type="compositionally biased region" description="Basic and acidic residues" evidence="1">
    <location>
        <begin position="72"/>
        <end position="92"/>
    </location>
</feature>
<evidence type="ECO:0000256" key="1">
    <source>
        <dbReference type="SAM" id="MobiDB-lite"/>
    </source>
</evidence>
<evidence type="ECO:0000313" key="3">
    <source>
        <dbReference type="Proteomes" id="UP000472335"/>
    </source>
</evidence>
<proteinExistence type="predicted"/>
<protein>
    <submittedName>
        <fullName evidence="2">Uncharacterized protein</fullName>
    </submittedName>
</protein>
<feature type="compositionally biased region" description="Basic and acidic residues" evidence="1">
    <location>
        <begin position="56"/>
        <end position="65"/>
    </location>
</feature>
<reference evidence="2 3" key="1">
    <citation type="submission" date="2020-02" db="EMBL/GenBank/DDBJ databases">
        <title>Whole-genome analyses of novel actinobacteria.</title>
        <authorList>
            <person name="Sahin N."/>
            <person name="Gencbay T."/>
        </authorList>
    </citation>
    <scope>NUCLEOTIDE SEQUENCE [LARGE SCALE GENOMIC DNA]</scope>
    <source>
        <strain evidence="2 3">HC44</strain>
    </source>
</reference>